<reference evidence="2 3" key="1">
    <citation type="submission" date="2015-07" db="EMBL/GenBank/DDBJ databases">
        <title>Draft genome of Achromobacter spanius.</title>
        <authorList>
            <person name="Wang X."/>
        </authorList>
    </citation>
    <scope>NUCLEOTIDE SEQUENCE [LARGE SCALE GENOMIC DNA]</scope>
    <source>
        <strain evidence="2 3">CGMCC9173</strain>
    </source>
</reference>
<feature type="region of interest" description="Disordered" evidence="1">
    <location>
        <begin position="1"/>
        <end position="30"/>
    </location>
</feature>
<organism evidence="2 3">
    <name type="scientific">Achromobacter spanius</name>
    <dbReference type="NCBI Taxonomy" id="217203"/>
    <lineage>
        <taxon>Bacteria</taxon>
        <taxon>Pseudomonadati</taxon>
        <taxon>Pseudomonadota</taxon>
        <taxon>Betaproteobacteria</taxon>
        <taxon>Burkholderiales</taxon>
        <taxon>Alcaligenaceae</taxon>
        <taxon>Achromobacter</taxon>
    </lineage>
</organism>
<comment type="caution">
    <text evidence="2">The sequence shown here is derived from an EMBL/GenBank/DDBJ whole genome shotgun (WGS) entry which is preliminary data.</text>
</comment>
<name>A0AAW3HZY8_9BURK</name>
<evidence type="ECO:0000256" key="1">
    <source>
        <dbReference type="SAM" id="MobiDB-lite"/>
    </source>
</evidence>
<evidence type="ECO:0000313" key="3">
    <source>
        <dbReference type="Proteomes" id="UP000037511"/>
    </source>
</evidence>
<dbReference type="EMBL" id="LGVG01000028">
    <property type="protein sequence ID" value="KNE26006.1"/>
    <property type="molecule type" value="Genomic_DNA"/>
</dbReference>
<dbReference type="AlphaFoldDB" id="A0AAW3HZY8"/>
<sequence length="157" mass="17114">MDHSKMDHAAHMKGKADAQRQTEVSKRGKEVMPFSLSATTHIFTKSADGGVQRVVVKDASDAGQVEQIRRHLREIQAQFLKGDFSGPSHIHGQDMPGLAELKNASPGQLEIAYQDVKGGAQLTYKANDAHLVGALHKWFDAQLSDHGNDAVEALDPH</sequence>
<dbReference type="Proteomes" id="UP000037511">
    <property type="component" value="Unassembled WGS sequence"/>
</dbReference>
<proteinExistence type="predicted"/>
<accession>A0AAW3HZY8</accession>
<protein>
    <submittedName>
        <fullName evidence="2">Aspartate carbamoyltransferase</fullName>
    </submittedName>
</protein>
<gene>
    <name evidence="2" type="ORF">AFM18_19765</name>
</gene>
<evidence type="ECO:0000313" key="2">
    <source>
        <dbReference type="EMBL" id="KNE26006.1"/>
    </source>
</evidence>